<dbReference type="EMBL" id="SPHZ02000009">
    <property type="protein sequence ID" value="KAF0901212.1"/>
    <property type="molecule type" value="Genomic_DNA"/>
</dbReference>
<keyword evidence="3" id="KW-1185">Reference proteome</keyword>
<name>A0A6G1CM16_9ORYZ</name>
<evidence type="ECO:0000313" key="3">
    <source>
        <dbReference type="Proteomes" id="UP000479710"/>
    </source>
</evidence>
<protein>
    <submittedName>
        <fullName evidence="2">Uncharacterized protein</fullName>
    </submittedName>
</protein>
<sequence>MSMKERHIHADPIGATPAHMRVTTALPREKRMRTWRPCARHVGTASNLRRRLRNKPPLACGVAGSSGEGTGGGMRG</sequence>
<evidence type="ECO:0000256" key="1">
    <source>
        <dbReference type="SAM" id="MobiDB-lite"/>
    </source>
</evidence>
<proteinExistence type="predicted"/>
<reference evidence="2 3" key="1">
    <citation type="submission" date="2019-11" db="EMBL/GenBank/DDBJ databases">
        <title>Whole genome sequence of Oryza granulata.</title>
        <authorList>
            <person name="Li W."/>
        </authorList>
    </citation>
    <scope>NUCLEOTIDE SEQUENCE [LARGE SCALE GENOMIC DNA]</scope>
    <source>
        <strain evidence="3">cv. Menghai</strain>
        <tissue evidence="2">Leaf</tissue>
    </source>
</reference>
<feature type="compositionally biased region" description="Gly residues" evidence="1">
    <location>
        <begin position="64"/>
        <end position="76"/>
    </location>
</feature>
<dbReference type="Proteomes" id="UP000479710">
    <property type="component" value="Unassembled WGS sequence"/>
</dbReference>
<accession>A0A6G1CM16</accession>
<evidence type="ECO:0000313" key="2">
    <source>
        <dbReference type="EMBL" id="KAF0901212.1"/>
    </source>
</evidence>
<comment type="caution">
    <text evidence="2">The sequence shown here is derived from an EMBL/GenBank/DDBJ whole genome shotgun (WGS) entry which is preliminary data.</text>
</comment>
<organism evidence="2 3">
    <name type="scientific">Oryza meyeriana var. granulata</name>
    <dbReference type="NCBI Taxonomy" id="110450"/>
    <lineage>
        <taxon>Eukaryota</taxon>
        <taxon>Viridiplantae</taxon>
        <taxon>Streptophyta</taxon>
        <taxon>Embryophyta</taxon>
        <taxon>Tracheophyta</taxon>
        <taxon>Spermatophyta</taxon>
        <taxon>Magnoliopsida</taxon>
        <taxon>Liliopsida</taxon>
        <taxon>Poales</taxon>
        <taxon>Poaceae</taxon>
        <taxon>BOP clade</taxon>
        <taxon>Oryzoideae</taxon>
        <taxon>Oryzeae</taxon>
        <taxon>Oryzinae</taxon>
        <taxon>Oryza</taxon>
        <taxon>Oryza meyeriana</taxon>
    </lineage>
</organism>
<dbReference type="AlphaFoldDB" id="A0A6G1CM16"/>
<gene>
    <name evidence="2" type="ORF">E2562_038335</name>
</gene>
<feature type="region of interest" description="Disordered" evidence="1">
    <location>
        <begin position="57"/>
        <end position="76"/>
    </location>
</feature>